<reference evidence="1 2" key="1">
    <citation type="journal article" date="2014" name="Nat. Commun.">
        <title>Molecular traces of alternative social organization in a termite genome.</title>
        <authorList>
            <person name="Terrapon N."/>
            <person name="Li C."/>
            <person name="Robertson H.M."/>
            <person name="Ji L."/>
            <person name="Meng X."/>
            <person name="Booth W."/>
            <person name="Chen Z."/>
            <person name="Childers C.P."/>
            <person name="Glastad K.M."/>
            <person name="Gokhale K."/>
            <person name="Gowin J."/>
            <person name="Gronenberg W."/>
            <person name="Hermansen R.A."/>
            <person name="Hu H."/>
            <person name="Hunt B.G."/>
            <person name="Huylmans A.K."/>
            <person name="Khalil S.M."/>
            <person name="Mitchell R.D."/>
            <person name="Munoz-Torres M.C."/>
            <person name="Mustard J.A."/>
            <person name="Pan H."/>
            <person name="Reese J.T."/>
            <person name="Scharf M.E."/>
            <person name="Sun F."/>
            <person name="Vogel H."/>
            <person name="Xiao J."/>
            <person name="Yang W."/>
            <person name="Yang Z."/>
            <person name="Yang Z."/>
            <person name="Zhou J."/>
            <person name="Zhu J."/>
            <person name="Brent C.S."/>
            <person name="Elsik C.G."/>
            <person name="Goodisman M.A."/>
            <person name="Liberles D.A."/>
            <person name="Roe R.M."/>
            <person name="Vargo E.L."/>
            <person name="Vilcinskas A."/>
            <person name="Wang J."/>
            <person name="Bornberg-Bauer E."/>
            <person name="Korb J."/>
            <person name="Zhang G."/>
            <person name="Liebig J."/>
        </authorList>
    </citation>
    <scope>NUCLEOTIDE SEQUENCE [LARGE SCALE GENOMIC DNA]</scope>
    <source>
        <tissue evidence="1">Whole organism</tissue>
    </source>
</reference>
<dbReference type="AlphaFoldDB" id="A0A067QN12"/>
<evidence type="ECO:0000313" key="2">
    <source>
        <dbReference type="Proteomes" id="UP000027135"/>
    </source>
</evidence>
<organism evidence="1 2">
    <name type="scientific">Zootermopsis nevadensis</name>
    <name type="common">Dampwood termite</name>
    <dbReference type="NCBI Taxonomy" id="136037"/>
    <lineage>
        <taxon>Eukaryota</taxon>
        <taxon>Metazoa</taxon>
        <taxon>Ecdysozoa</taxon>
        <taxon>Arthropoda</taxon>
        <taxon>Hexapoda</taxon>
        <taxon>Insecta</taxon>
        <taxon>Pterygota</taxon>
        <taxon>Neoptera</taxon>
        <taxon>Polyneoptera</taxon>
        <taxon>Dictyoptera</taxon>
        <taxon>Blattodea</taxon>
        <taxon>Blattoidea</taxon>
        <taxon>Termitoidae</taxon>
        <taxon>Termopsidae</taxon>
        <taxon>Zootermopsis</taxon>
    </lineage>
</organism>
<proteinExistence type="predicted"/>
<dbReference type="Proteomes" id="UP000027135">
    <property type="component" value="Unassembled WGS sequence"/>
</dbReference>
<name>A0A067QN12_ZOONE</name>
<evidence type="ECO:0000313" key="1">
    <source>
        <dbReference type="EMBL" id="KDR10694.1"/>
    </source>
</evidence>
<gene>
    <name evidence="1" type="ORF">L798_14373</name>
</gene>
<sequence>MVGMPGHDTFWTNHKAVVMDVEDGVICGGTGNSVLRADDGGCSAMPF</sequence>
<protein>
    <submittedName>
        <fullName evidence="1">Uncharacterized protein</fullName>
    </submittedName>
</protein>
<keyword evidence="2" id="KW-1185">Reference proteome</keyword>
<accession>A0A067QN12</accession>
<dbReference type="EMBL" id="KK853149">
    <property type="protein sequence ID" value="KDR10694.1"/>
    <property type="molecule type" value="Genomic_DNA"/>
</dbReference>
<dbReference type="InParanoid" id="A0A067QN12"/>